<feature type="domain" description="FecR protein" evidence="2">
    <location>
        <begin position="175"/>
        <end position="268"/>
    </location>
</feature>
<keyword evidence="1" id="KW-0472">Membrane</keyword>
<dbReference type="InterPro" id="IPR032508">
    <property type="entry name" value="FecR_C"/>
</dbReference>
<evidence type="ECO:0000313" key="4">
    <source>
        <dbReference type="EMBL" id="RIH63483.1"/>
    </source>
</evidence>
<name>A0A399CW83_9BACT</name>
<proteinExistence type="predicted"/>
<reference evidence="4 5" key="1">
    <citation type="journal article" date="2015" name="Int. J. Syst. Evol. Microbiol.">
        <title>Mariniphaga sediminis sp. nov., isolated from coastal sediment.</title>
        <authorList>
            <person name="Wang F.Q."/>
            <person name="Shen Q.Y."/>
            <person name="Chen G.J."/>
            <person name="Du Z.J."/>
        </authorList>
    </citation>
    <scope>NUCLEOTIDE SEQUENCE [LARGE SCALE GENOMIC DNA]</scope>
    <source>
        <strain evidence="4 5">SY21</strain>
    </source>
</reference>
<dbReference type="AlphaFoldDB" id="A0A399CW83"/>
<evidence type="ECO:0000259" key="3">
    <source>
        <dbReference type="Pfam" id="PF16344"/>
    </source>
</evidence>
<dbReference type="Gene3D" id="3.55.50.30">
    <property type="match status" value="1"/>
</dbReference>
<comment type="caution">
    <text evidence="4">The sequence shown here is derived from an EMBL/GenBank/DDBJ whole genome shotgun (WGS) entry which is preliminary data.</text>
</comment>
<keyword evidence="1" id="KW-1133">Transmembrane helix</keyword>
<feature type="domain" description="Protein FecR C-terminal" evidence="3">
    <location>
        <begin position="318"/>
        <end position="383"/>
    </location>
</feature>
<dbReference type="GO" id="GO:0016989">
    <property type="term" value="F:sigma factor antagonist activity"/>
    <property type="evidence" value="ECO:0007669"/>
    <property type="project" value="TreeGrafter"/>
</dbReference>
<keyword evidence="1" id="KW-0812">Transmembrane</keyword>
<dbReference type="RefSeq" id="WP_119351600.1">
    <property type="nucleotide sequence ID" value="NZ_QWET01000020.1"/>
</dbReference>
<evidence type="ECO:0000259" key="2">
    <source>
        <dbReference type="Pfam" id="PF04773"/>
    </source>
</evidence>
<organism evidence="4 5">
    <name type="scientific">Mariniphaga sediminis</name>
    <dbReference type="NCBI Taxonomy" id="1628158"/>
    <lineage>
        <taxon>Bacteria</taxon>
        <taxon>Pseudomonadati</taxon>
        <taxon>Bacteroidota</taxon>
        <taxon>Bacteroidia</taxon>
        <taxon>Marinilabiliales</taxon>
        <taxon>Prolixibacteraceae</taxon>
        <taxon>Mariniphaga</taxon>
    </lineage>
</organism>
<sequence>MNKKQKIEAHDILSDDEFTEEYFSDNTKKTEKSDEKEIWKARIIFDFLNARKRGSWPVEREQTKKRLEKSIQKAETGKYLLKWVAAVFLLLAIFSVLLIRNNLKTETAIVDFAQTIDPTKSDSVTNLILQDGRKVLITEEESQIVYDEKGMNIVIDSSQKVSQEVKQKKEVFNTLVVPYGKRAQISLAGGSKVWLNSGSKLIYPATYLKGKREVYLEGEAIFEVAHSAQIPFIVRTKDFDIKVMGTVFNVSSYPEDNVSSTVLEKGKIELSPNERSFLRKEKLTILPGHMVTFNPVRKTFQEQQVDTEYYFSWRDGYIICKGEPLGSILRKLERYYNVSIKLQNAEFKSETFSGYLDLKNTPDEVLKVIAETTPFSLKYENKNFNH</sequence>
<dbReference type="InterPro" id="IPR012373">
    <property type="entry name" value="Ferrdict_sens_TM"/>
</dbReference>
<dbReference type="InterPro" id="IPR006860">
    <property type="entry name" value="FecR"/>
</dbReference>
<evidence type="ECO:0000256" key="1">
    <source>
        <dbReference type="SAM" id="Phobius"/>
    </source>
</evidence>
<dbReference type="EMBL" id="QWET01000020">
    <property type="protein sequence ID" value="RIH63483.1"/>
    <property type="molecule type" value="Genomic_DNA"/>
</dbReference>
<keyword evidence="5" id="KW-1185">Reference proteome</keyword>
<dbReference type="Pfam" id="PF16344">
    <property type="entry name" value="FecR_C"/>
    <property type="match status" value="1"/>
</dbReference>
<dbReference type="OrthoDB" id="1123467at2"/>
<dbReference type="Gene3D" id="2.60.120.1440">
    <property type="match status" value="1"/>
</dbReference>
<dbReference type="Pfam" id="PF04773">
    <property type="entry name" value="FecR"/>
    <property type="match status" value="1"/>
</dbReference>
<dbReference type="PANTHER" id="PTHR30273:SF2">
    <property type="entry name" value="PROTEIN FECR"/>
    <property type="match status" value="1"/>
</dbReference>
<gene>
    <name evidence="4" type="ORF">D1164_19610</name>
</gene>
<feature type="transmembrane region" description="Helical" evidence="1">
    <location>
        <begin position="79"/>
        <end position="99"/>
    </location>
</feature>
<protein>
    <submittedName>
        <fullName evidence="4">DUF4974 domain-containing protein</fullName>
    </submittedName>
</protein>
<evidence type="ECO:0000313" key="5">
    <source>
        <dbReference type="Proteomes" id="UP000266441"/>
    </source>
</evidence>
<accession>A0A399CW83</accession>
<dbReference type="Proteomes" id="UP000266441">
    <property type="component" value="Unassembled WGS sequence"/>
</dbReference>
<dbReference type="PANTHER" id="PTHR30273">
    <property type="entry name" value="PERIPLASMIC SIGNAL SENSOR AND SIGMA FACTOR ACTIVATOR FECR-RELATED"/>
    <property type="match status" value="1"/>
</dbReference>